<evidence type="ECO:0000259" key="2">
    <source>
        <dbReference type="Pfam" id="PF05685"/>
    </source>
</evidence>
<reference evidence="3 4" key="1">
    <citation type="journal article" date="2019" name="Int. J. Syst. Evol. Microbiol.">
        <title>The Global Catalogue of Microorganisms (GCM) 10K type strain sequencing project: providing services to taxonomists for standard genome sequencing and annotation.</title>
        <authorList>
            <consortium name="The Broad Institute Genomics Platform"/>
            <consortium name="The Broad Institute Genome Sequencing Center for Infectious Disease"/>
            <person name="Wu L."/>
            <person name="Ma J."/>
        </authorList>
    </citation>
    <scope>NUCLEOTIDE SEQUENCE [LARGE SCALE GENOMIC DNA]</scope>
    <source>
        <strain evidence="3 4">JCM 4316</strain>
    </source>
</reference>
<dbReference type="InterPro" id="IPR008538">
    <property type="entry name" value="Uma2"/>
</dbReference>
<dbReference type="SUPFAM" id="SSF52980">
    <property type="entry name" value="Restriction endonuclease-like"/>
    <property type="match status" value="1"/>
</dbReference>
<evidence type="ECO:0000256" key="1">
    <source>
        <dbReference type="SAM" id="MobiDB-lite"/>
    </source>
</evidence>
<keyword evidence="3" id="KW-0378">Hydrolase</keyword>
<dbReference type="Gene3D" id="3.90.1570.10">
    <property type="entry name" value="tt1808, chain A"/>
    <property type="match status" value="1"/>
</dbReference>
<dbReference type="PANTHER" id="PTHR35400:SF3">
    <property type="entry name" value="SLL1072 PROTEIN"/>
    <property type="match status" value="1"/>
</dbReference>
<dbReference type="Pfam" id="PF05685">
    <property type="entry name" value="Uma2"/>
    <property type="match status" value="1"/>
</dbReference>
<comment type="caution">
    <text evidence="3">The sequence shown here is derived from an EMBL/GenBank/DDBJ whole genome shotgun (WGS) entry which is preliminary data.</text>
</comment>
<dbReference type="GO" id="GO:0004519">
    <property type="term" value="F:endonuclease activity"/>
    <property type="evidence" value="ECO:0007669"/>
    <property type="project" value="UniProtKB-KW"/>
</dbReference>
<accession>A0ABN3GYC7</accession>
<dbReference type="Proteomes" id="UP001500253">
    <property type="component" value="Unassembled WGS sequence"/>
</dbReference>
<dbReference type="InterPro" id="IPR011335">
    <property type="entry name" value="Restrct_endonuc-II-like"/>
</dbReference>
<evidence type="ECO:0000313" key="4">
    <source>
        <dbReference type="Proteomes" id="UP001500253"/>
    </source>
</evidence>
<dbReference type="EMBL" id="BAAASD010000035">
    <property type="protein sequence ID" value="GAA2363110.1"/>
    <property type="molecule type" value="Genomic_DNA"/>
</dbReference>
<dbReference type="CDD" id="cd06260">
    <property type="entry name" value="DUF820-like"/>
    <property type="match status" value="1"/>
</dbReference>
<feature type="region of interest" description="Disordered" evidence="1">
    <location>
        <begin position="1"/>
        <end position="30"/>
    </location>
</feature>
<keyword evidence="4" id="KW-1185">Reference proteome</keyword>
<dbReference type="InterPro" id="IPR012296">
    <property type="entry name" value="Nuclease_put_TT1808"/>
</dbReference>
<proteinExistence type="predicted"/>
<keyword evidence="3" id="KW-0255">Endonuclease</keyword>
<protein>
    <submittedName>
        <fullName evidence="3">Uma2 family endonuclease</fullName>
    </submittedName>
</protein>
<keyword evidence="3" id="KW-0540">Nuclease</keyword>
<evidence type="ECO:0000313" key="3">
    <source>
        <dbReference type="EMBL" id="GAA2363110.1"/>
    </source>
</evidence>
<sequence length="203" mass="22432">MTSVAPESDVPDEPAQQWPCPPAGGYTADHLDRLPNLPPHTELIDGSLVFVHPQTAFHARAMRLLENHLLQAAPPEWEVARQMTITLGPRDRPEPDVLVVKSEGLMGPEQTAFQPKDVVLAIEVVSADSEARDRDTKPRKYAAAGIPHFWRVESDGGLSVVYVFELEPATKAYVPTGIYRDQLKVGVPFTIDIDLTAINPRQQ</sequence>
<gene>
    <name evidence="3" type="ORF">GCM10010246_63080</name>
</gene>
<name>A0ABN3GYC7_9ACTN</name>
<dbReference type="PANTHER" id="PTHR35400">
    <property type="entry name" value="SLR1083 PROTEIN"/>
    <property type="match status" value="1"/>
</dbReference>
<organism evidence="3 4">
    <name type="scientific">Streptomyces cuspidosporus</name>
    <dbReference type="NCBI Taxonomy" id="66882"/>
    <lineage>
        <taxon>Bacteria</taxon>
        <taxon>Bacillati</taxon>
        <taxon>Actinomycetota</taxon>
        <taxon>Actinomycetes</taxon>
        <taxon>Kitasatosporales</taxon>
        <taxon>Streptomycetaceae</taxon>
        <taxon>Streptomyces</taxon>
    </lineage>
</organism>
<feature type="domain" description="Putative restriction endonuclease" evidence="2">
    <location>
        <begin position="30"/>
        <end position="178"/>
    </location>
</feature>